<dbReference type="GO" id="GO:0009897">
    <property type="term" value="C:external side of plasma membrane"/>
    <property type="evidence" value="ECO:0007669"/>
    <property type="project" value="TreeGrafter"/>
</dbReference>
<keyword evidence="8" id="KW-0675">Receptor</keyword>
<dbReference type="GO" id="GO:0042130">
    <property type="term" value="P:negative regulation of T cell proliferation"/>
    <property type="evidence" value="ECO:0007669"/>
    <property type="project" value="TreeGrafter"/>
</dbReference>
<evidence type="ECO:0000256" key="7">
    <source>
        <dbReference type="ARBA" id="ARBA00023157"/>
    </source>
</evidence>
<evidence type="ECO:0000256" key="5">
    <source>
        <dbReference type="ARBA" id="ARBA00022989"/>
    </source>
</evidence>
<dbReference type="RefSeq" id="XP_037398263.1">
    <property type="nucleotide sequence ID" value="XM_037542366.1"/>
</dbReference>
<comment type="subcellular location">
    <subcellularLocation>
        <location evidence="1">Cell membrane</location>
        <topology evidence="1">Single-pass type I membrane protein</topology>
    </subcellularLocation>
</comment>
<evidence type="ECO:0000256" key="10">
    <source>
        <dbReference type="ARBA" id="ARBA00023319"/>
    </source>
</evidence>
<dbReference type="InterPro" id="IPR051713">
    <property type="entry name" value="T-cell_Activation_Regulation"/>
</dbReference>
<dbReference type="PANTHER" id="PTHR25466:SF11">
    <property type="entry name" value="GALECTIN 17-RELATED"/>
    <property type="match status" value="1"/>
</dbReference>
<keyword evidence="9" id="KW-0325">Glycoprotein</keyword>
<name>A0AAR2JY88_PYGNA</name>
<dbReference type="GO" id="GO:0007166">
    <property type="term" value="P:cell surface receptor signaling pathway"/>
    <property type="evidence" value="ECO:0007669"/>
    <property type="project" value="TreeGrafter"/>
</dbReference>
<evidence type="ECO:0000256" key="11">
    <source>
        <dbReference type="SAM" id="Phobius"/>
    </source>
</evidence>
<protein>
    <recommendedName>
        <fullName evidence="14">Immunoglobulin V-set domain-containing protein</fullName>
    </recommendedName>
</protein>
<dbReference type="AlphaFoldDB" id="A0AAR2JY88"/>
<dbReference type="Ensembl" id="ENSPNAT00000085905.1">
    <property type="protein sequence ID" value="ENSPNAP00000055222.1"/>
    <property type="gene ID" value="ENSPNAG00000035598.1"/>
</dbReference>
<keyword evidence="6 11" id="KW-0472">Membrane</keyword>
<evidence type="ECO:0000313" key="12">
    <source>
        <dbReference type="Ensembl" id="ENSPNAP00000055222.1"/>
    </source>
</evidence>
<dbReference type="GO" id="GO:0071222">
    <property type="term" value="P:cellular response to lipopolysaccharide"/>
    <property type="evidence" value="ECO:0007669"/>
    <property type="project" value="TreeGrafter"/>
</dbReference>
<keyword evidence="10" id="KW-0393">Immunoglobulin domain</keyword>
<dbReference type="GO" id="GO:0031295">
    <property type="term" value="P:T cell costimulation"/>
    <property type="evidence" value="ECO:0007669"/>
    <property type="project" value="TreeGrafter"/>
</dbReference>
<feature type="transmembrane region" description="Helical" evidence="11">
    <location>
        <begin position="203"/>
        <end position="222"/>
    </location>
</feature>
<dbReference type="SUPFAM" id="SSF48726">
    <property type="entry name" value="Immunoglobulin"/>
    <property type="match status" value="1"/>
</dbReference>
<keyword evidence="7" id="KW-1015">Disulfide bond</keyword>
<organism evidence="12 13">
    <name type="scientific">Pygocentrus nattereri</name>
    <name type="common">Red-bellied piranha</name>
    <dbReference type="NCBI Taxonomy" id="42514"/>
    <lineage>
        <taxon>Eukaryota</taxon>
        <taxon>Metazoa</taxon>
        <taxon>Chordata</taxon>
        <taxon>Craniata</taxon>
        <taxon>Vertebrata</taxon>
        <taxon>Euteleostomi</taxon>
        <taxon>Actinopterygii</taxon>
        <taxon>Neopterygii</taxon>
        <taxon>Teleostei</taxon>
        <taxon>Ostariophysi</taxon>
        <taxon>Characiformes</taxon>
        <taxon>Characoidei</taxon>
        <taxon>Pygocentrus</taxon>
    </lineage>
</organism>
<keyword evidence="4" id="KW-0732">Signal</keyword>
<dbReference type="GeneID" id="108444532"/>
<evidence type="ECO:0000256" key="2">
    <source>
        <dbReference type="ARBA" id="ARBA00022475"/>
    </source>
</evidence>
<feature type="transmembrane region" description="Helical" evidence="11">
    <location>
        <begin position="41"/>
        <end position="62"/>
    </location>
</feature>
<keyword evidence="2" id="KW-1003">Cell membrane</keyword>
<reference evidence="12" key="3">
    <citation type="submission" date="2025-09" db="UniProtKB">
        <authorList>
            <consortium name="Ensembl"/>
        </authorList>
    </citation>
    <scope>IDENTIFICATION</scope>
</reference>
<dbReference type="Gene3D" id="2.60.40.10">
    <property type="entry name" value="Immunoglobulins"/>
    <property type="match status" value="1"/>
</dbReference>
<keyword evidence="3 11" id="KW-0812">Transmembrane</keyword>
<dbReference type="PANTHER" id="PTHR25466">
    <property type="entry name" value="T-LYMPHOCYTE ACTIVATION ANTIGEN"/>
    <property type="match status" value="1"/>
</dbReference>
<evidence type="ECO:0008006" key="14">
    <source>
        <dbReference type="Google" id="ProtNLM"/>
    </source>
</evidence>
<sequence length="223" mass="24545">MNLNALVSMKCGRKYKGKDKNLSNLSNVSSSEDSLITSSSLLIMTTVLLILLLTCCAGSLSAQSRIYISVKAGSSAVLPCDWRNKTQSSGERPHIEWRTPSETVFERQGGDQYEGEGYEHRVDVPEDKLLGGDCSLVLKDVRLNDSGPYESYLLERQMRRSLRSKQVFIQAVELSVEDAPEEAAAAESVEVFSLLKQSASSSAQVVCSLSPIIMFIILLNILF</sequence>
<dbReference type="Proteomes" id="UP001501920">
    <property type="component" value="Chromosome 11"/>
</dbReference>
<evidence type="ECO:0000313" key="13">
    <source>
        <dbReference type="Proteomes" id="UP001501920"/>
    </source>
</evidence>
<dbReference type="GeneTree" id="ENSGT00940000175037"/>
<accession>A0AAR2JY88</accession>
<evidence type="ECO:0000256" key="1">
    <source>
        <dbReference type="ARBA" id="ARBA00004251"/>
    </source>
</evidence>
<proteinExistence type="predicted"/>
<dbReference type="GO" id="GO:0006955">
    <property type="term" value="P:immune response"/>
    <property type="evidence" value="ECO:0007669"/>
    <property type="project" value="TreeGrafter"/>
</dbReference>
<dbReference type="InterPro" id="IPR013783">
    <property type="entry name" value="Ig-like_fold"/>
</dbReference>
<dbReference type="InterPro" id="IPR036179">
    <property type="entry name" value="Ig-like_dom_sf"/>
</dbReference>
<reference evidence="12" key="2">
    <citation type="submission" date="2025-08" db="UniProtKB">
        <authorList>
            <consortium name="Ensembl"/>
        </authorList>
    </citation>
    <scope>IDENTIFICATION</scope>
</reference>
<dbReference type="RefSeq" id="XP_017581236.2">
    <property type="nucleotide sequence ID" value="XM_017725747.2"/>
</dbReference>
<evidence type="ECO:0000256" key="9">
    <source>
        <dbReference type="ARBA" id="ARBA00023180"/>
    </source>
</evidence>
<keyword evidence="13" id="KW-1185">Reference proteome</keyword>
<evidence type="ECO:0000256" key="4">
    <source>
        <dbReference type="ARBA" id="ARBA00022729"/>
    </source>
</evidence>
<evidence type="ECO:0000256" key="3">
    <source>
        <dbReference type="ARBA" id="ARBA00022692"/>
    </source>
</evidence>
<reference evidence="12 13" key="1">
    <citation type="submission" date="2020-10" db="EMBL/GenBank/DDBJ databases">
        <title>Pygocentrus nattereri (red-bellied piranha) genome, fPygNat1, primary haplotype.</title>
        <authorList>
            <person name="Myers G."/>
            <person name="Meyer A."/>
            <person name="Karagic N."/>
            <person name="Pippel M."/>
            <person name="Winkler S."/>
            <person name="Tracey A."/>
            <person name="Wood J."/>
            <person name="Formenti G."/>
            <person name="Howe K."/>
            <person name="Fedrigo O."/>
            <person name="Jarvis E.D."/>
        </authorList>
    </citation>
    <scope>NUCLEOTIDE SEQUENCE [LARGE SCALE GENOMIC DNA]</scope>
</reference>
<evidence type="ECO:0000256" key="6">
    <source>
        <dbReference type="ARBA" id="ARBA00023136"/>
    </source>
</evidence>
<keyword evidence="5 11" id="KW-1133">Transmembrane helix</keyword>
<evidence type="ECO:0000256" key="8">
    <source>
        <dbReference type="ARBA" id="ARBA00023170"/>
    </source>
</evidence>
<dbReference type="GO" id="GO:0042102">
    <property type="term" value="P:positive regulation of T cell proliferation"/>
    <property type="evidence" value="ECO:0007669"/>
    <property type="project" value="TreeGrafter"/>
</dbReference>